<feature type="transmembrane region" description="Helical" evidence="10">
    <location>
        <begin position="226"/>
        <end position="253"/>
    </location>
</feature>
<dbReference type="PANTHER" id="PTHR24246:SF27">
    <property type="entry name" value="ADENOSINE RECEPTOR, ISOFORM A"/>
    <property type="match status" value="1"/>
</dbReference>
<evidence type="ECO:0000256" key="6">
    <source>
        <dbReference type="ARBA" id="ARBA00023136"/>
    </source>
</evidence>
<keyword evidence="8" id="KW-0325">Glycoprotein</keyword>
<dbReference type="SMART" id="SM01381">
    <property type="entry name" value="7TM_GPCR_Srsx"/>
    <property type="match status" value="1"/>
</dbReference>
<feature type="transmembrane region" description="Helical" evidence="10">
    <location>
        <begin position="176"/>
        <end position="198"/>
    </location>
</feature>
<keyword evidence="9" id="KW-0807">Transducer</keyword>
<proteinExistence type="predicted"/>
<evidence type="ECO:0000259" key="11">
    <source>
        <dbReference type="PROSITE" id="PS50262"/>
    </source>
</evidence>
<dbReference type="EMBL" id="DS469707">
    <property type="protein sequence ID" value="EDO35144.1"/>
    <property type="molecule type" value="Genomic_DNA"/>
</dbReference>
<dbReference type="Proteomes" id="UP000001593">
    <property type="component" value="Unassembled WGS sequence"/>
</dbReference>
<dbReference type="PhylomeDB" id="A7SMC5"/>
<evidence type="ECO:0000313" key="12">
    <source>
        <dbReference type="EMBL" id="EDO35144.1"/>
    </source>
</evidence>
<name>A7SMC5_NEMVE</name>
<dbReference type="AlphaFoldDB" id="A7SMC5"/>
<keyword evidence="5" id="KW-0297">G-protein coupled receptor</keyword>
<evidence type="ECO:0000256" key="2">
    <source>
        <dbReference type="ARBA" id="ARBA00022475"/>
    </source>
</evidence>
<dbReference type="InParanoid" id="A7SMC5"/>
<dbReference type="PANTHER" id="PTHR24246">
    <property type="entry name" value="OLFACTORY RECEPTOR AND ADENOSINE RECEPTOR"/>
    <property type="match status" value="1"/>
</dbReference>
<dbReference type="HOGENOM" id="CLU_009579_16_0_1"/>
<evidence type="ECO:0000256" key="3">
    <source>
        <dbReference type="ARBA" id="ARBA00022692"/>
    </source>
</evidence>
<keyword evidence="7" id="KW-0675">Receptor</keyword>
<feature type="domain" description="G-protein coupled receptors family 1 profile" evidence="11">
    <location>
        <begin position="39"/>
        <end position="278"/>
    </location>
</feature>
<keyword evidence="6 10" id="KW-0472">Membrane</keyword>
<evidence type="ECO:0000256" key="7">
    <source>
        <dbReference type="ARBA" id="ARBA00023170"/>
    </source>
</evidence>
<dbReference type="InterPro" id="IPR000276">
    <property type="entry name" value="GPCR_Rhodpsn"/>
</dbReference>
<keyword evidence="2" id="KW-1003">Cell membrane</keyword>
<accession>A7SMC5</accession>
<feature type="transmembrane region" description="Helical" evidence="10">
    <location>
        <begin position="259"/>
        <end position="280"/>
    </location>
</feature>
<feature type="transmembrane region" description="Helical" evidence="10">
    <location>
        <begin position="143"/>
        <end position="164"/>
    </location>
</feature>
<dbReference type="Pfam" id="PF00001">
    <property type="entry name" value="7tm_1"/>
    <property type="match status" value="1"/>
</dbReference>
<dbReference type="FunCoup" id="A7SMC5">
    <property type="interactions" value="33"/>
</dbReference>
<gene>
    <name evidence="12" type="ORF">NEMVEDRAFT_v1g214487</name>
</gene>
<evidence type="ECO:0000256" key="9">
    <source>
        <dbReference type="ARBA" id="ARBA00023224"/>
    </source>
</evidence>
<evidence type="ECO:0000256" key="1">
    <source>
        <dbReference type="ARBA" id="ARBA00004651"/>
    </source>
</evidence>
<dbReference type="eggNOG" id="KOG3656">
    <property type="taxonomic scope" value="Eukaryota"/>
</dbReference>
<feature type="transmembrane region" description="Helical" evidence="10">
    <location>
        <begin position="103"/>
        <end position="123"/>
    </location>
</feature>
<dbReference type="STRING" id="45351.A7SMC5"/>
<sequence length="325" mass="36733">MNESNVSRLPPLHHVTSSSVKGTVWACAFGAESFLIVVSNLLTVAVFLTGRQLRKRSTYCLLNLSAADLLVGAIPMPMFVYLIGVHHSLWELTWDMSSWRNVYMPVDMMCAFSSIFCLVLLALERIYATLMPFRHRQLADRGYLFAIIAVWSAACTISLASYFSLAIFHSQPMSTYIPMTSLCIAVLIMVISYFLIWFKVKCHNNTHGEGCHVGRKMTYERKLAKTLFIVTTASLLAWLPFVVTSTAASFYKITLDFEIVLAVKLLHYSNSLINPVIYTFRIREFRRALSGMVRGRTSSFALQSGHVPLEVIRSFENLRIASLRS</sequence>
<keyword evidence="13" id="KW-1185">Reference proteome</keyword>
<dbReference type="KEGG" id="nve:5506558"/>
<evidence type="ECO:0000256" key="10">
    <source>
        <dbReference type="SAM" id="Phobius"/>
    </source>
</evidence>
<organism evidence="12 13">
    <name type="scientific">Nematostella vectensis</name>
    <name type="common">Starlet sea anemone</name>
    <dbReference type="NCBI Taxonomy" id="45351"/>
    <lineage>
        <taxon>Eukaryota</taxon>
        <taxon>Metazoa</taxon>
        <taxon>Cnidaria</taxon>
        <taxon>Anthozoa</taxon>
        <taxon>Hexacorallia</taxon>
        <taxon>Actiniaria</taxon>
        <taxon>Edwardsiidae</taxon>
        <taxon>Nematostella</taxon>
    </lineage>
</organism>
<dbReference type="GO" id="GO:0001609">
    <property type="term" value="F:G protein-coupled adenosine receptor activity"/>
    <property type="evidence" value="ECO:0000318"/>
    <property type="project" value="GO_Central"/>
</dbReference>
<dbReference type="SUPFAM" id="SSF81321">
    <property type="entry name" value="Family A G protein-coupled receptor-like"/>
    <property type="match status" value="1"/>
</dbReference>
<keyword evidence="4 10" id="KW-1133">Transmembrane helix</keyword>
<dbReference type="Gene3D" id="1.20.1070.10">
    <property type="entry name" value="Rhodopsin 7-helix transmembrane proteins"/>
    <property type="match status" value="1"/>
</dbReference>
<feature type="transmembrane region" description="Helical" evidence="10">
    <location>
        <begin position="23"/>
        <end position="48"/>
    </location>
</feature>
<keyword evidence="3 10" id="KW-0812">Transmembrane</keyword>
<evidence type="ECO:0000256" key="8">
    <source>
        <dbReference type="ARBA" id="ARBA00023180"/>
    </source>
</evidence>
<comment type="subcellular location">
    <subcellularLocation>
        <location evidence="1">Cell membrane</location>
        <topology evidence="1">Multi-pass membrane protein</topology>
    </subcellularLocation>
</comment>
<dbReference type="GO" id="GO:0005886">
    <property type="term" value="C:plasma membrane"/>
    <property type="evidence" value="ECO:0000318"/>
    <property type="project" value="GO_Central"/>
</dbReference>
<evidence type="ECO:0000256" key="5">
    <source>
        <dbReference type="ARBA" id="ARBA00023040"/>
    </source>
</evidence>
<dbReference type="GO" id="GO:0007186">
    <property type="term" value="P:G protein-coupled receptor signaling pathway"/>
    <property type="evidence" value="ECO:0000318"/>
    <property type="project" value="GO_Central"/>
</dbReference>
<evidence type="ECO:0000313" key="13">
    <source>
        <dbReference type="Proteomes" id="UP000001593"/>
    </source>
</evidence>
<evidence type="ECO:0000256" key="4">
    <source>
        <dbReference type="ARBA" id="ARBA00022989"/>
    </source>
</evidence>
<dbReference type="InterPro" id="IPR017452">
    <property type="entry name" value="GPCR_Rhodpsn_7TM"/>
</dbReference>
<dbReference type="PRINTS" id="PR00237">
    <property type="entry name" value="GPCRRHODOPSN"/>
</dbReference>
<feature type="transmembrane region" description="Helical" evidence="10">
    <location>
        <begin position="60"/>
        <end position="83"/>
    </location>
</feature>
<dbReference type="OMA" id="RKRSTYC"/>
<protein>
    <recommendedName>
        <fullName evidence="11">G-protein coupled receptors family 1 profile domain-containing protein</fullName>
    </recommendedName>
</protein>
<dbReference type="PROSITE" id="PS50262">
    <property type="entry name" value="G_PROTEIN_RECEP_F1_2"/>
    <property type="match status" value="1"/>
</dbReference>
<reference evidence="12 13" key="1">
    <citation type="journal article" date="2007" name="Science">
        <title>Sea anemone genome reveals ancestral eumetazoan gene repertoire and genomic organization.</title>
        <authorList>
            <person name="Putnam N.H."/>
            <person name="Srivastava M."/>
            <person name="Hellsten U."/>
            <person name="Dirks B."/>
            <person name="Chapman J."/>
            <person name="Salamov A."/>
            <person name="Terry A."/>
            <person name="Shapiro H."/>
            <person name="Lindquist E."/>
            <person name="Kapitonov V.V."/>
            <person name="Jurka J."/>
            <person name="Genikhovich G."/>
            <person name="Grigoriev I.V."/>
            <person name="Lucas S.M."/>
            <person name="Steele R.E."/>
            <person name="Finnerty J.R."/>
            <person name="Technau U."/>
            <person name="Martindale M.Q."/>
            <person name="Rokhsar D.S."/>
        </authorList>
    </citation>
    <scope>NUCLEOTIDE SEQUENCE [LARGE SCALE GENOMIC DNA]</scope>
    <source>
        <strain evidence="13">CH2 X CH6</strain>
    </source>
</reference>
<dbReference type="OrthoDB" id="5985178at2759"/>